<feature type="compositionally biased region" description="Low complexity" evidence="2">
    <location>
        <begin position="696"/>
        <end position="713"/>
    </location>
</feature>
<dbReference type="Pfam" id="PF15410">
    <property type="entry name" value="PH_9"/>
    <property type="match status" value="1"/>
</dbReference>
<dbReference type="Proteomes" id="UP000059188">
    <property type="component" value="Unassembled WGS sequence"/>
</dbReference>
<dbReference type="STRING" id="1108050.A0A0B7FZ47"/>
<dbReference type="InterPro" id="IPR035999">
    <property type="entry name" value="Sec7_dom_sf"/>
</dbReference>
<dbReference type="Pfam" id="PF01369">
    <property type="entry name" value="Sec7"/>
    <property type="match status" value="1"/>
</dbReference>
<dbReference type="InterPro" id="IPR011993">
    <property type="entry name" value="PH-like_dom_sf"/>
</dbReference>
<dbReference type="OrthoDB" id="2157641at2759"/>
<dbReference type="SUPFAM" id="SSF48425">
    <property type="entry name" value="Sec7 domain"/>
    <property type="match status" value="1"/>
</dbReference>
<dbReference type="SUPFAM" id="SSF50729">
    <property type="entry name" value="PH domain-like"/>
    <property type="match status" value="1"/>
</dbReference>
<feature type="compositionally biased region" description="Polar residues" evidence="2">
    <location>
        <begin position="331"/>
        <end position="350"/>
    </location>
</feature>
<evidence type="ECO:0000259" key="3">
    <source>
        <dbReference type="PROSITE" id="PS50190"/>
    </source>
</evidence>
<feature type="compositionally biased region" description="Polar residues" evidence="2">
    <location>
        <begin position="284"/>
        <end position="323"/>
    </location>
</feature>
<evidence type="ECO:0000256" key="2">
    <source>
        <dbReference type="SAM" id="MobiDB-lite"/>
    </source>
</evidence>
<feature type="compositionally biased region" description="Basic and acidic residues" evidence="2">
    <location>
        <begin position="153"/>
        <end position="165"/>
    </location>
</feature>
<feature type="compositionally biased region" description="Polar residues" evidence="2">
    <location>
        <begin position="1571"/>
        <end position="1583"/>
    </location>
</feature>
<dbReference type="InterPro" id="IPR001849">
    <property type="entry name" value="PH_domain"/>
</dbReference>
<reference evidence="4 5" key="1">
    <citation type="submission" date="2014-11" db="EMBL/GenBank/DDBJ databases">
        <authorList>
            <person name="Wibberg Daniel"/>
        </authorList>
    </citation>
    <scope>NUCLEOTIDE SEQUENCE [LARGE SCALE GENOMIC DNA]</scope>
    <source>
        <strain evidence="4">Rhizoctonia solani AG1-IB 7/3/14</strain>
    </source>
</reference>
<feature type="compositionally biased region" description="Basic and acidic residues" evidence="2">
    <location>
        <begin position="393"/>
        <end position="415"/>
    </location>
</feature>
<name>A0A0B7FZ47_THACB</name>
<feature type="compositionally biased region" description="Low complexity" evidence="2">
    <location>
        <begin position="661"/>
        <end position="680"/>
    </location>
</feature>
<dbReference type="PROSITE" id="PS50190">
    <property type="entry name" value="SEC7"/>
    <property type="match status" value="1"/>
</dbReference>
<dbReference type="InterPro" id="IPR023394">
    <property type="entry name" value="Sec7_C_sf"/>
</dbReference>
<feature type="compositionally biased region" description="Basic and acidic residues" evidence="2">
    <location>
        <begin position="480"/>
        <end position="489"/>
    </location>
</feature>
<feature type="region of interest" description="Disordered" evidence="2">
    <location>
        <begin position="944"/>
        <end position="963"/>
    </location>
</feature>
<feature type="region of interest" description="Disordered" evidence="2">
    <location>
        <begin position="1"/>
        <end position="22"/>
    </location>
</feature>
<dbReference type="PANTHER" id="PTHR10663:SF373">
    <property type="entry name" value="PH AND SEC7 DOMAIN-CONTAINING PROTEIN C11E3.11C"/>
    <property type="match status" value="1"/>
</dbReference>
<proteinExistence type="predicted"/>
<evidence type="ECO:0000313" key="4">
    <source>
        <dbReference type="EMBL" id="CEL61533.1"/>
    </source>
</evidence>
<dbReference type="InterPro" id="IPR041681">
    <property type="entry name" value="PH_9"/>
</dbReference>
<feature type="compositionally biased region" description="Basic residues" evidence="2">
    <location>
        <begin position="714"/>
        <end position="724"/>
    </location>
</feature>
<feature type="region of interest" description="Disordered" evidence="2">
    <location>
        <begin position="59"/>
        <end position="79"/>
    </location>
</feature>
<evidence type="ECO:0000313" key="5">
    <source>
        <dbReference type="Proteomes" id="UP000059188"/>
    </source>
</evidence>
<feature type="compositionally biased region" description="Low complexity" evidence="2">
    <location>
        <begin position="425"/>
        <end position="434"/>
    </location>
</feature>
<dbReference type="SMART" id="SM00222">
    <property type="entry name" value="Sec7"/>
    <property type="match status" value="1"/>
</dbReference>
<feature type="compositionally biased region" description="Low complexity" evidence="2">
    <location>
        <begin position="610"/>
        <end position="624"/>
    </location>
</feature>
<evidence type="ECO:0000256" key="1">
    <source>
        <dbReference type="SAM" id="Coils"/>
    </source>
</evidence>
<feature type="domain" description="SEC7" evidence="3">
    <location>
        <begin position="757"/>
        <end position="947"/>
    </location>
</feature>
<feature type="compositionally biased region" description="Basic and acidic residues" evidence="2">
    <location>
        <begin position="529"/>
        <end position="539"/>
    </location>
</feature>
<accession>A0A0B7FZ47</accession>
<gene>
    <name evidence="4" type="ORF">RSOLAG1IB_10106</name>
</gene>
<feature type="compositionally biased region" description="Basic and acidic residues" evidence="2">
    <location>
        <begin position="748"/>
        <end position="768"/>
    </location>
</feature>
<feature type="region of interest" description="Disordered" evidence="2">
    <location>
        <begin position="92"/>
        <end position="238"/>
    </location>
</feature>
<feature type="region of interest" description="Disordered" evidence="2">
    <location>
        <begin position="744"/>
        <end position="803"/>
    </location>
</feature>
<dbReference type="GO" id="GO:0032012">
    <property type="term" value="P:regulation of ARF protein signal transduction"/>
    <property type="evidence" value="ECO:0007669"/>
    <property type="project" value="InterPro"/>
</dbReference>
<feature type="region of interest" description="Disordered" evidence="2">
    <location>
        <begin position="993"/>
        <end position="1051"/>
    </location>
</feature>
<feature type="compositionally biased region" description="Basic and acidic residues" evidence="2">
    <location>
        <begin position="226"/>
        <end position="236"/>
    </location>
</feature>
<protein>
    <submittedName>
        <fullName evidence="4">PH and SEC7 domain-containing protein C11E3,11c</fullName>
    </submittedName>
</protein>
<feature type="region of interest" description="Disordered" evidence="2">
    <location>
        <begin position="1380"/>
        <end position="1404"/>
    </location>
</feature>
<dbReference type="InterPro" id="IPR000904">
    <property type="entry name" value="Sec7_dom"/>
</dbReference>
<sequence>MSLFNRSNQARSPPSAFKLTGVASTDRAIRRVSRTHDEFEAALRNEDTMVLQEGRDMHTLGNPDNNTPHRNRSGSVNLTAPRTSVDVMGRRQTVSTPKHSVAKHTPAPATPVIVPPTPTSPEEDDSRRRSIYRAAGTASSPDLATLISKVRRSREEQPEERERTRSTTSSAFEIIEAHTPSKGRDRALTSPDSQGQRRTNRLAKAEKTLGISPGASSRIMADSDVGEGRSDREGKRASMRNKTTAFIGKMLGHGQGSVRGGNRSTPTTPVAIQHHSFAPPVPTIPSQYRYSPPQQTYSRPNTQQSLLGSHLSDSPAQTPSLSSADPFIAATFSTQSSPLITPTSSSQPMSGTRHMKPLPPIQKQFPPVPIDDRSDTDDDTPLAPPKPPSRSKPTLEGRARPPVEPKPRLPSDTRLRTTGGANREAALASTASTSVVPREHDQNATLTQRVHARPAFPRQSKDGRRRSMSVGDIDIQKLMMETRQRKDAHASPPRASMDDAIANDSESDEDRTEEGHPPRAPEYSPSPVDQRRMSRRAKEISAWTQGMEISTIVDGFGEGLQDALGGIRGSPHRTTFPANIQKSYSLRPVRHADLQASGQASRVIPSSPLAARSQSNASSSSMLAVPGTYPASSSGQTLTNQPSMESMRTVSSETAGTYITPPSSAILDSSSSTPPATSPAMGANRPLPPTNGPVALSTSLPPRSSSLRLSPRALPRRQPPRHRSAASASEPSLLESIAAGPSNSIRLVSDHAPVRKESSRERDRDQRLVSDPVSWHHHRVDEDQGADINRRGSSGAASADMEGRGQDLAARCWQEDEDFLAKEKIAEWLGGTAVINKIALRYYMDYFDFTGMRLDAAFRHLCTKLYLKAETQQVDRILEEFSRRFWDCNRGTVYASSSIVHAIAYSLLLLNTDLHIAELTSHMSKNQFVRNTWAVIQDQIRAPELPKSPASGTGSSGIEPLKSPLNIERGQYSQEQFRSQAHLAGESTPELIFDEDGSQLGDGAEHPTRKHRSGSLNSWRSGSREGGSLPLNASNPSVMDGSDPKTPTGSMHAVVSARGWDSEMEMLLKDMYNSVKHQQILQPLTGMSPPERQSMSLSPGMATLGRTWSQRSHVGTGGDRITSRKRNSIRGWQNLLLAQSPYGSNSGIDGRISPSPSFATSIGEGVSTPNTSLFAPTIGFASNLSHTIIKEAQEDDTGSVKSDVTSSTTVSITDEELALLGPPWAKEGMLCRKQYWESAGKRAKVKTWMDVFVVIQKGELSMFVFGETSVNAGGGNQIGGGNWLSNANCVGKVVLAHALAHTLPPPGYNRQRPYCFVLTLASGAVFFFQAGTEDLVNEWVMTCNYWAARQSKEPLSGGVSNMEYGWNRALDMIQSGNVEERKVDSSDAQSVRSGRNVALRTPPSPYSSERIIIHDWTGPMHSVMPSTHDEETQMEALQKQANLLKHELHVHNELRQPMMNLYVPRSANAVKASNNWERRSQYLLSEIVKYDSYVESLRSAMSQRLKRRGEKALERALVVSRPDDDNLESIIYAAPAITGSGPTARLERGTSNSIRGKQQVIKEDDEPTTPLPTATSSMSRYHR</sequence>
<organism evidence="4 5">
    <name type="scientific">Thanatephorus cucumeris (strain AG1-IB / isolate 7/3/14)</name>
    <name type="common">Lettuce bottom rot fungus</name>
    <name type="synonym">Rhizoctonia solani</name>
    <dbReference type="NCBI Taxonomy" id="1108050"/>
    <lineage>
        <taxon>Eukaryota</taxon>
        <taxon>Fungi</taxon>
        <taxon>Dikarya</taxon>
        <taxon>Basidiomycota</taxon>
        <taxon>Agaricomycotina</taxon>
        <taxon>Agaricomycetes</taxon>
        <taxon>Cantharellales</taxon>
        <taxon>Ceratobasidiaceae</taxon>
        <taxon>Rhizoctonia</taxon>
        <taxon>Rhizoctonia solani AG-1</taxon>
    </lineage>
</organism>
<keyword evidence="5" id="KW-1185">Reference proteome</keyword>
<dbReference type="Gene3D" id="2.30.29.30">
    <property type="entry name" value="Pleckstrin-homology domain (PH domain)/Phosphotyrosine-binding domain (PTB)"/>
    <property type="match status" value="1"/>
</dbReference>
<keyword evidence="1" id="KW-0175">Coiled coil</keyword>
<dbReference type="GO" id="GO:0005085">
    <property type="term" value="F:guanyl-nucleotide exchange factor activity"/>
    <property type="evidence" value="ECO:0007669"/>
    <property type="project" value="InterPro"/>
</dbReference>
<dbReference type="PANTHER" id="PTHR10663">
    <property type="entry name" value="GUANYL-NUCLEOTIDE EXCHANGE FACTOR"/>
    <property type="match status" value="1"/>
</dbReference>
<feature type="region of interest" description="Disordered" evidence="2">
    <location>
        <begin position="596"/>
        <end position="732"/>
    </location>
</feature>
<dbReference type="SMART" id="SM00233">
    <property type="entry name" value="PH"/>
    <property type="match status" value="1"/>
</dbReference>
<feature type="coiled-coil region" evidence="1">
    <location>
        <begin position="1427"/>
        <end position="1454"/>
    </location>
</feature>
<dbReference type="Gene3D" id="1.10.1000.11">
    <property type="entry name" value="Arf Nucleotide-binding Site Opener,domain 2"/>
    <property type="match status" value="1"/>
</dbReference>
<feature type="compositionally biased region" description="Polar residues" evidence="2">
    <location>
        <begin position="630"/>
        <end position="657"/>
    </location>
</feature>
<feature type="compositionally biased region" description="Polar residues" evidence="2">
    <location>
        <begin position="1"/>
        <end position="12"/>
    </location>
</feature>
<feature type="compositionally biased region" description="Polar residues" evidence="2">
    <location>
        <begin position="62"/>
        <end position="79"/>
    </location>
</feature>
<dbReference type="EMBL" id="LN679157">
    <property type="protein sequence ID" value="CEL61533.1"/>
    <property type="molecule type" value="Genomic_DNA"/>
</dbReference>
<feature type="region of interest" description="Disordered" evidence="2">
    <location>
        <begin position="251"/>
        <end position="539"/>
    </location>
</feature>
<feature type="region of interest" description="Disordered" evidence="2">
    <location>
        <begin position="1541"/>
        <end position="1583"/>
    </location>
</feature>